<feature type="transmembrane region" description="Helical" evidence="17">
    <location>
        <begin position="95"/>
        <end position="128"/>
    </location>
</feature>
<dbReference type="InterPro" id="IPR053934">
    <property type="entry name" value="HTTM_dom"/>
</dbReference>
<keyword evidence="5" id="KW-0256">Endoplasmic reticulum</keyword>
<dbReference type="GO" id="GO:0005789">
    <property type="term" value="C:endoplasmic reticulum membrane"/>
    <property type="evidence" value="ECO:0007669"/>
    <property type="project" value="UniProtKB-SubCell"/>
</dbReference>
<evidence type="ECO:0000256" key="15">
    <source>
        <dbReference type="SAM" id="Coils"/>
    </source>
</evidence>
<keyword evidence="10" id="KW-0456">Lyase</keyword>
<evidence type="ECO:0000256" key="1">
    <source>
        <dbReference type="ARBA" id="ARBA00004477"/>
    </source>
</evidence>
<gene>
    <name evidence="20" type="primary">LOC106156062</name>
</gene>
<dbReference type="OrthoDB" id="206689at2759"/>
<evidence type="ECO:0000256" key="16">
    <source>
        <dbReference type="SAM" id="MobiDB-lite"/>
    </source>
</evidence>
<accession>A0A2R2MQJ1</accession>
<dbReference type="EC" id="4.1.1.90" evidence="2"/>
<dbReference type="AlphaFoldDB" id="A0A2R2MQJ1"/>
<dbReference type="InterPro" id="IPR053935">
    <property type="entry name" value="VKGC_lumenal_dom"/>
</dbReference>
<dbReference type="GO" id="GO:0019842">
    <property type="term" value="F:vitamin binding"/>
    <property type="evidence" value="ECO:0007669"/>
    <property type="project" value="TreeGrafter"/>
</dbReference>
<dbReference type="GO" id="GO:0008488">
    <property type="term" value="F:gamma-glutamyl carboxylase activity"/>
    <property type="evidence" value="ECO:0007669"/>
    <property type="project" value="UniProtKB-EC"/>
</dbReference>
<sequence length="723" mass="84354">MKKSKEEAGKEDKMKKLLGFTWEDISSWNAFVRLLSRPSDPALLGLVRALYGFLMVLDIPQERGLASAYAKFGDSFECRFPLFNFLEPMSMKWMYLVYLTMLAGACGIMLGMFYRLSCLMFVCSYWYVYLLDKTVWNNHSYLYGLIGIQLLFMDANRYWSVDGLLRPSIRNAHVPLWNYTLIRTQWLFSICMHQFILTDEQIDLYVVHLGGLTIDLFIGFVYFFDATRPIGFVIGSLFHLMNSQMFSIGMFPWTMLATQPVFCHMDLPRRLFRKMPCWLTPVLPLDTEAQPSGHCLYSKEVVKPEDQQNIRTDERENGHQPTKNGSSSRSENNKQRRPLLHSSPQFFHKMAALCVVSYISTQCFLPYSHFLTKGYNNWTNGLYGYSWDMMVHTWSSQHIRITYVNKETGEVGYLNPRTFTGSKRWASHADMLKQFSTCILDRLKLYNLTNIELTFDIWKSMNNRFQQRMFDPRVDILTAEWHPFKATSWLMPLLVDLSDWRAKMDEIEDQIYNNTNTTTDVVFVADFPGLHLENFVQADLGNTSLTVLKGEVVVELVEEKKNRSLKEGDTMKLPPGKFHNVYTVSETPSCYMYLFCNTTEDEFLKNVTEYEQQLENENRMQELAQEVETGVAATSKEDDPQIQSYRQALKNKLLHQMKQNSTFWQRSKQFWAKKYSVLKTSVTMTKMALQSFWEGRPMEELLAEMPIEDDPAGDVMTDDDDDY</sequence>
<dbReference type="RefSeq" id="XP_023932515.1">
    <property type="nucleotide sequence ID" value="XM_024076747.1"/>
</dbReference>
<evidence type="ECO:0000313" key="20">
    <source>
        <dbReference type="RefSeq" id="XP_023932515.1"/>
    </source>
</evidence>
<feature type="domain" description="HTTM-like" evidence="18">
    <location>
        <begin position="36"/>
        <end position="267"/>
    </location>
</feature>
<dbReference type="InterPro" id="IPR011020">
    <property type="entry name" value="HTTM-like"/>
</dbReference>
<evidence type="ECO:0000256" key="5">
    <source>
        <dbReference type="ARBA" id="ARBA00022824"/>
    </source>
</evidence>
<dbReference type="SMART" id="SM00752">
    <property type="entry name" value="HTTM"/>
    <property type="match status" value="1"/>
</dbReference>
<feature type="region of interest" description="Disordered" evidence="16">
    <location>
        <begin position="306"/>
        <end position="337"/>
    </location>
</feature>
<evidence type="ECO:0000256" key="6">
    <source>
        <dbReference type="ARBA" id="ARBA00022989"/>
    </source>
</evidence>
<dbReference type="Pfam" id="PF05090">
    <property type="entry name" value="HTTM"/>
    <property type="match status" value="2"/>
</dbReference>
<keyword evidence="19" id="KW-1185">Reference proteome</keyword>
<dbReference type="InterPro" id="IPR011051">
    <property type="entry name" value="RmlC_Cupin_sf"/>
</dbReference>
<comment type="catalytic activity">
    <reaction evidence="14">
        <text>4-carboxy-L-glutamyl-[protein] + 2,3-epoxyphylloquinone + H2O + H(+) = phylloquinol + L-glutamyl-[protein] + CO2 + O2</text>
        <dbReference type="Rhea" id="RHEA:45140"/>
        <dbReference type="Rhea" id="RHEA-COMP:10208"/>
        <dbReference type="Rhea" id="RHEA-COMP:11094"/>
        <dbReference type="ChEBI" id="CHEBI:15377"/>
        <dbReference type="ChEBI" id="CHEBI:15378"/>
        <dbReference type="ChEBI" id="CHEBI:15379"/>
        <dbReference type="ChEBI" id="CHEBI:15759"/>
        <dbReference type="ChEBI" id="CHEBI:16526"/>
        <dbReference type="ChEBI" id="CHEBI:28433"/>
        <dbReference type="ChEBI" id="CHEBI:29973"/>
        <dbReference type="ChEBI" id="CHEBI:84990"/>
        <dbReference type="EC" id="4.1.1.90"/>
    </reaction>
    <physiologicalReaction direction="right-to-left" evidence="14">
        <dbReference type="Rhea" id="RHEA:45142"/>
    </physiologicalReaction>
</comment>
<evidence type="ECO:0000259" key="18">
    <source>
        <dbReference type="SMART" id="SM00752"/>
    </source>
</evidence>
<keyword evidence="15" id="KW-0175">Coiled coil</keyword>
<evidence type="ECO:0000256" key="12">
    <source>
        <dbReference type="ARBA" id="ARBA00030249"/>
    </source>
</evidence>
<keyword evidence="4 17" id="KW-0812">Transmembrane</keyword>
<dbReference type="KEGG" id="lak:106156062"/>
<dbReference type="Proteomes" id="UP000085678">
    <property type="component" value="Unplaced"/>
</dbReference>
<feature type="transmembrane region" description="Helical" evidence="17">
    <location>
        <begin position="202"/>
        <end position="224"/>
    </location>
</feature>
<evidence type="ECO:0000313" key="19">
    <source>
        <dbReference type="Proteomes" id="UP000085678"/>
    </source>
</evidence>
<protein>
    <recommendedName>
        <fullName evidence="3">Vitamin K-dependent gamma-carboxylase</fullName>
        <ecNumber evidence="2">4.1.1.90</ecNumber>
    </recommendedName>
    <alternativeName>
        <fullName evidence="11">Gamma-glutamyl carboxylase</fullName>
    </alternativeName>
    <alternativeName>
        <fullName evidence="12">Peptidyl-glutamate 4-carboxylase</fullName>
    </alternativeName>
    <alternativeName>
        <fullName evidence="13">Vitamin K gamma glutamyl carboxylase</fullName>
    </alternativeName>
</protein>
<keyword evidence="6 17" id="KW-1133">Transmembrane helix</keyword>
<dbReference type="SUPFAM" id="SSF51182">
    <property type="entry name" value="RmlC-like cupins"/>
    <property type="match status" value="1"/>
</dbReference>
<feature type="compositionally biased region" description="Basic and acidic residues" evidence="16">
    <location>
        <begin position="306"/>
        <end position="318"/>
    </location>
</feature>
<feature type="compositionally biased region" description="Polar residues" evidence="16">
    <location>
        <begin position="319"/>
        <end position="330"/>
    </location>
</feature>
<evidence type="ECO:0000256" key="11">
    <source>
        <dbReference type="ARBA" id="ARBA00030083"/>
    </source>
</evidence>
<keyword evidence="8 17" id="KW-0472">Membrane</keyword>
<keyword evidence="7" id="KW-0007">Acetylation</keyword>
<dbReference type="GeneID" id="106156062"/>
<reference evidence="20" key="1">
    <citation type="submission" date="2025-08" db="UniProtKB">
        <authorList>
            <consortium name="RefSeq"/>
        </authorList>
    </citation>
    <scope>IDENTIFICATION</scope>
    <source>
        <tissue evidence="20">Gonads</tissue>
    </source>
</reference>
<evidence type="ECO:0000256" key="13">
    <source>
        <dbReference type="ARBA" id="ARBA00032107"/>
    </source>
</evidence>
<dbReference type="PANTHER" id="PTHR12639">
    <property type="entry name" value="VITAMIN K-DEPENDENT GAMMA-CARBOXYLASE"/>
    <property type="match status" value="1"/>
</dbReference>
<dbReference type="Gene3D" id="2.60.120.10">
    <property type="entry name" value="Jelly Rolls"/>
    <property type="match status" value="1"/>
</dbReference>
<feature type="coiled-coil region" evidence="15">
    <location>
        <begin position="600"/>
        <end position="627"/>
    </location>
</feature>
<dbReference type="InterPro" id="IPR007782">
    <property type="entry name" value="VKG_COase"/>
</dbReference>
<evidence type="ECO:0000256" key="9">
    <source>
        <dbReference type="ARBA" id="ARBA00023157"/>
    </source>
</evidence>
<name>A0A2R2MQJ1_LINAN</name>
<comment type="subcellular location">
    <subcellularLocation>
        <location evidence="1">Endoplasmic reticulum membrane</location>
        <topology evidence="1">Multi-pass membrane protein</topology>
    </subcellularLocation>
</comment>
<dbReference type="InterPro" id="IPR014710">
    <property type="entry name" value="RmlC-like_jellyroll"/>
</dbReference>
<dbReference type="FunCoup" id="A0A2R2MQJ1">
    <property type="interactions" value="262"/>
</dbReference>
<evidence type="ECO:0000256" key="4">
    <source>
        <dbReference type="ARBA" id="ARBA00022692"/>
    </source>
</evidence>
<evidence type="ECO:0000256" key="10">
    <source>
        <dbReference type="ARBA" id="ARBA00023239"/>
    </source>
</evidence>
<dbReference type="Pfam" id="PF22777">
    <property type="entry name" value="VKGC_lumenal_dom"/>
    <property type="match status" value="1"/>
</dbReference>
<proteinExistence type="predicted"/>
<evidence type="ECO:0000256" key="2">
    <source>
        <dbReference type="ARBA" id="ARBA00012248"/>
    </source>
</evidence>
<evidence type="ECO:0000256" key="14">
    <source>
        <dbReference type="ARBA" id="ARBA00048415"/>
    </source>
</evidence>
<dbReference type="PANTHER" id="PTHR12639:SF6">
    <property type="entry name" value="VITAMIN K-DEPENDENT GAMMA-CARBOXYLASE"/>
    <property type="match status" value="1"/>
</dbReference>
<keyword evidence="9" id="KW-1015">Disulfide bond</keyword>
<dbReference type="STRING" id="7574.A0A2R2MQJ1"/>
<evidence type="ECO:0000256" key="7">
    <source>
        <dbReference type="ARBA" id="ARBA00022990"/>
    </source>
</evidence>
<organism evidence="19 20">
    <name type="scientific">Lingula anatina</name>
    <name type="common">Brachiopod</name>
    <name type="synonym">Lingula unguis</name>
    <dbReference type="NCBI Taxonomy" id="7574"/>
    <lineage>
        <taxon>Eukaryota</taxon>
        <taxon>Metazoa</taxon>
        <taxon>Spiralia</taxon>
        <taxon>Lophotrochozoa</taxon>
        <taxon>Brachiopoda</taxon>
        <taxon>Linguliformea</taxon>
        <taxon>Lingulata</taxon>
        <taxon>Lingulida</taxon>
        <taxon>Linguloidea</taxon>
        <taxon>Lingulidae</taxon>
        <taxon>Lingula</taxon>
    </lineage>
</organism>
<evidence type="ECO:0000256" key="17">
    <source>
        <dbReference type="SAM" id="Phobius"/>
    </source>
</evidence>
<evidence type="ECO:0000256" key="3">
    <source>
        <dbReference type="ARBA" id="ARBA00017054"/>
    </source>
</evidence>
<evidence type="ECO:0000256" key="8">
    <source>
        <dbReference type="ARBA" id="ARBA00023136"/>
    </source>
</evidence>
<dbReference type="InParanoid" id="A0A2R2MQJ1"/>